<keyword evidence="3" id="KW-1185">Reference proteome</keyword>
<gene>
    <name evidence="2" type="ORF">GTS_49760</name>
</gene>
<dbReference type="InterPro" id="IPR046301">
    <property type="entry name" value="DUF6416"/>
</dbReference>
<feature type="region of interest" description="Disordered" evidence="1">
    <location>
        <begin position="1"/>
        <end position="26"/>
    </location>
</feature>
<proteinExistence type="predicted"/>
<evidence type="ECO:0000313" key="3">
    <source>
        <dbReference type="Proteomes" id="UP000298860"/>
    </source>
</evidence>
<protein>
    <submittedName>
        <fullName evidence="2">Uncharacterized protein</fullName>
    </submittedName>
</protein>
<comment type="caution">
    <text evidence="2">The sequence shown here is derived from an EMBL/GenBank/DDBJ whole genome shotgun (WGS) entry which is preliminary data.</text>
</comment>
<dbReference type="EMBL" id="BJFL01000040">
    <property type="protein sequence ID" value="GDY33343.1"/>
    <property type="molecule type" value="Genomic_DNA"/>
</dbReference>
<accession>A0A4D4JHG2</accession>
<dbReference type="Proteomes" id="UP000298860">
    <property type="component" value="Unassembled WGS sequence"/>
</dbReference>
<reference evidence="3" key="1">
    <citation type="submission" date="2019-04" db="EMBL/GenBank/DDBJ databases">
        <title>Draft genome sequence of Pseudonocardiaceae bacterium SL3-2-4.</title>
        <authorList>
            <person name="Ningsih F."/>
            <person name="Yokota A."/>
            <person name="Sakai Y."/>
            <person name="Nanatani K."/>
            <person name="Yabe S."/>
            <person name="Oetari A."/>
            <person name="Sjamsuridzal W."/>
        </authorList>
    </citation>
    <scope>NUCLEOTIDE SEQUENCE [LARGE SCALE GENOMIC DNA]</scope>
    <source>
        <strain evidence="3">SL3-2-4</strain>
    </source>
</reference>
<sequence length="116" mass="12957">MLNDEDPLWERHSGREGHSEPPEWDPRTDLALAETYYRSVDGKGKVFLDLLIDRPGRQLSVDELCQLAPDTFTGASSVAGALSGIHRAHRASGRRYPWRPSSVWCRESSDSTTTAC</sequence>
<feature type="compositionally biased region" description="Basic and acidic residues" evidence="1">
    <location>
        <begin position="8"/>
        <end position="26"/>
    </location>
</feature>
<evidence type="ECO:0000313" key="2">
    <source>
        <dbReference type="EMBL" id="GDY33343.1"/>
    </source>
</evidence>
<dbReference type="Pfam" id="PF19980">
    <property type="entry name" value="DUF6416"/>
    <property type="match status" value="1"/>
</dbReference>
<dbReference type="OrthoDB" id="4569467at2"/>
<dbReference type="AlphaFoldDB" id="A0A4D4JHG2"/>
<dbReference type="RefSeq" id="WP_137816304.1">
    <property type="nucleotide sequence ID" value="NZ_BJFL01000040.1"/>
</dbReference>
<evidence type="ECO:0000256" key="1">
    <source>
        <dbReference type="SAM" id="MobiDB-lite"/>
    </source>
</evidence>
<name>A0A4D4JHG2_9PSEU</name>
<organism evidence="2 3">
    <name type="scientific">Gandjariella thermophila</name>
    <dbReference type="NCBI Taxonomy" id="1931992"/>
    <lineage>
        <taxon>Bacteria</taxon>
        <taxon>Bacillati</taxon>
        <taxon>Actinomycetota</taxon>
        <taxon>Actinomycetes</taxon>
        <taxon>Pseudonocardiales</taxon>
        <taxon>Pseudonocardiaceae</taxon>
        <taxon>Gandjariella</taxon>
    </lineage>
</organism>